<dbReference type="PANTHER" id="PTHR28218">
    <property type="entry name" value="VPS4-ASSOCIATED PROTEIN 1"/>
    <property type="match status" value="1"/>
</dbReference>
<evidence type="ECO:0000256" key="1">
    <source>
        <dbReference type="SAM" id="MobiDB-lite"/>
    </source>
</evidence>
<reference evidence="2" key="1">
    <citation type="submission" date="2023-03" db="EMBL/GenBank/DDBJ databases">
        <title>Complete genome of Cladonia borealis.</title>
        <authorList>
            <person name="Park H."/>
        </authorList>
    </citation>
    <scope>NUCLEOTIDE SEQUENCE</scope>
    <source>
        <strain evidence="2">ANT050790</strain>
    </source>
</reference>
<dbReference type="InterPro" id="IPR013640">
    <property type="entry name" value="Vfa1"/>
</dbReference>
<evidence type="ECO:0000313" key="2">
    <source>
        <dbReference type="EMBL" id="KAK0514481.1"/>
    </source>
</evidence>
<feature type="compositionally biased region" description="Basic and acidic residues" evidence="1">
    <location>
        <begin position="119"/>
        <end position="130"/>
    </location>
</feature>
<evidence type="ECO:0008006" key="4">
    <source>
        <dbReference type="Google" id="ProtNLM"/>
    </source>
</evidence>
<evidence type="ECO:0000313" key="3">
    <source>
        <dbReference type="Proteomes" id="UP001166286"/>
    </source>
</evidence>
<dbReference type="AlphaFoldDB" id="A0AA39UCH7"/>
<protein>
    <recommendedName>
        <fullName evidence="4">DUF1742-domain-containing protein</fullName>
    </recommendedName>
</protein>
<dbReference type="EMBL" id="JAFEKC020000005">
    <property type="protein sequence ID" value="KAK0514481.1"/>
    <property type="molecule type" value="Genomic_DNA"/>
</dbReference>
<comment type="caution">
    <text evidence="2">The sequence shown here is derived from an EMBL/GenBank/DDBJ whole genome shotgun (WGS) entry which is preliminary data.</text>
</comment>
<gene>
    <name evidence="2" type="ORF">JMJ35_003098</name>
</gene>
<dbReference type="GO" id="GO:0005768">
    <property type="term" value="C:endosome"/>
    <property type="evidence" value="ECO:0007669"/>
    <property type="project" value="TreeGrafter"/>
</dbReference>
<name>A0AA39UCH7_9LECA</name>
<feature type="region of interest" description="Disordered" evidence="1">
    <location>
        <begin position="86"/>
        <end position="143"/>
    </location>
</feature>
<accession>A0AA39UCH7</accession>
<dbReference type="Proteomes" id="UP001166286">
    <property type="component" value="Unassembled WGS sequence"/>
</dbReference>
<feature type="compositionally biased region" description="Basic and acidic residues" evidence="1">
    <location>
        <begin position="94"/>
        <end position="112"/>
    </location>
</feature>
<sequence length="190" mass="21896">MALVNVWHLRKVAESSSKACDICYKPTTSVLITPDNKDFFYVCPGHLKERSFCTPVIDEAEAEAKKRKEAMDREIELIKQEYEDKIMKKKSKSKEKNAKDEDKGKEKAKDEEGKDDDDEKAKKEKDDKIKALTNKEASSATDDIPRIYALQKVFYQKRLDRKRNAEIAKRNQERLRNPTLFPSVPTGNPG</sequence>
<dbReference type="Pfam" id="PF08432">
    <property type="entry name" value="Vfa1"/>
    <property type="match status" value="1"/>
</dbReference>
<organism evidence="2 3">
    <name type="scientific">Cladonia borealis</name>
    <dbReference type="NCBI Taxonomy" id="184061"/>
    <lineage>
        <taxon>Eukaryota</taxon>
        <taxon>Fungi</taxon>
        <taxon>Dikarya</taxon>
        <taxon>Ascomycota</taxon>
        <taxon>Pezizomycotina</taxon>
        <taxon>Lecanoromycetes</taxon>
        <taxon>OSLEUM clade</taxon>
        <taxon>Lecanoromycetidae</taxon>
        <taxon>Lecanorales</taxon>
        <taxon>Lecanorineae</taxon>
        <taxon>Cladoniaceae</taxon>
        <taxon>Cladonia</taxon>
    </lineage>
</organism>
<feature type="region of interest" description="Disordered" evidence="1">
    <location>
        <begin position="159"/>
        <end position="190"/>
    </location>
</feature>
<dbReference type="GO" id="GO:0007034">
    <property type="term" value="P:vacuolar transport"/>
    <property type="evidence" value="ECO:0007669"/>
    <property type="project" value="TreeGrafter"/>
</dbReference>
<feature type="compositionally biased region" description="Basic and acidic residues" evidence="1">
    <location>
        <begin position="162"/>
        <end position="176"/>
    </location>
</feature>
<proteinExistence type="predicted"/>
<keyword evidence="3" id="KW-1185">Reference proteome</keyword>
<dbReference type="PANTHER" id="PTHR28218:SF1">
    <property type="entry name" value="VPS4-ASSOCIATED PROTEIN 1"/>
    <property type="match status" value="1"/>
</dbReference>